<gene>
    <name evidence="2" type="ORF">EAG_13974</name>
</gene>
<evidence type="ECO:0000313" key="2">
    <source>
        <dbReference type="EMBL" id="EFN72023.1"/>
    </source>
</evidence>
<reference evidence="2 3" key="1">
    <citation type="journal article" date="2010" name="Science">
        <title>Genomic comparison of the ants Camponotus floridanus and Harpegnathos saltator.</title>
        <authorList>
            <person name="Bonasio R."/>
            <person name="Zhang G."/>
            <person name="Ye C."/>
            <person name="Mutti N.S."/>
            <person name="Fang X."/>
            <person name="Qin N."/>
            <person name="Donahue G."/>
            <person name="Yang P."/>
            <person name="Li Q."/>
            <person name="Li C."/>
            <person name="Zhang P."/>
            <person name="Huang Z."/>
            <person name="Berger S.L."/>
            <person name="Reinberg D."/>
            <person name="Wang J."/>
            <person name="Liebig J."/>
        </authorList>
    </citation>
    <scope>NUCLEOTIDE SEQUENCE [LARGE SCALE GENOMIC DNA]</scope>
    <source>
        <strain evidence="3">C129</strain>
    </source>
</reference>
<feature type="compositionally biased region" description="Low complexity" evidence="1">
    <location>
        <begin position="387"/>
        <end position="397"/>
    </location>
</feature>
<dbReference type="EMBL" id="GL436428">
    <property type="protein sequence ID" value="EFN72023.1"/>
    <property type="molecule type" value="Genomic_DNA"/>
</dbReference>
<feature type="region of interest" description="Disordered" evidence="1">
    <location>
        <begin position="577"/>
        <end position="658"/>
    </location>
</feature>
<feature type="compositionally biased region" description="Polar residues" evidence="1">
    <location>
        <begin position="521"/>
        <end position="534"/>
    </location>
</feature>
<sequence length="772" mass="87018">MTTETPKVEFALGSEVSPGRFFKSAFARNFISSGRDCKSLDYELLDNAVVDEREDRNNNARNNFLSLVNFADDKPVNVNDDAAALWEQPKPKNEAAQSAADANELEKLRKAMQLSSRTSKERRYYLPALEKRLSKDTLLPLPFTHLCNAYIMVRHASDIRCLRREVDSCERAAKFIRKEEINLSDRPRDSADLTNRSLSRGSKDRILRMPYPLDQYSLNDKTSLVLAEALFMPNNSTDVRLEEFRQRSAHFEIRPKEERAEQHNATIQCQLLKKENRRLQSAFLQNVFLQARVDTLQWQVKQKKKKKKKKKRLIKRSQPVYLAPVESNRQMYRSTMEQVAHFLGRVHRSLEILHTKENPKDKRRVPRSRSVHTVVHADPSPNRGTATPSSSSSTSSPFTRAKSVTQISSPSAICFREFTWSVLRRNDPVHCTSPRAKPSQDLNKTNDVPDNVVYREPKQTELNPDDVPPEKLSQEAYRLLRTVESLLAMREPDLARVTPIEDNGSSPSPTVDHRHHDASLSLPNDNFANSTMLQEATYAPGSGHGNESINNDQQDDRSGNLIKPPVAEFTRNLHAFVPGVRRSPDTASWNSSSSSKTTEEEDTVALATPSNGTTSNGTPTSTLSRTAKRLEKKESNPGNLAGKTKVKPASSPVSSAEGESGFFSISSFQEVGLPPSTAAPVMPVKGCHTEVGLPEVPLDKARHRRWSSTPAEIQALFKQHRASFGGTPQTVTESVSVCWTETERYRHLAEKRKAADSNQTYRHVSRHTFYPR</sequence>
<name>E2A3F9_CAMFO</name>
<evidence type="ECO:0000313" key="3">
    <source>
        <dbReference type="Proteomes" id="UP000000311"/>
    </source>
</evidence>
<accession>E2A3F9</accession>
<dbReference type="Proteomes" id="UP000000311">
    <property type="component" value="Unassembled WGS sequence"/>
</dbReference>
<feature type="region of interest" description="Disordered" evidence="1">
    <location>
        <begin position="498"/>
        <end position="562"/>
    </location>
</feature>
<dbReference type="OrthoDB" id="6600770at2759"/>
<proteinExistence type="predicted"/>
<feature type="region of interest" description="Disordered" evidence="1">
    <location>
        <begin position="431"/>
        <end position="469"/>
    </location>
</feature>
<feature type="compositionally biased region" description="Low complexity" evidence="1">
    <location>
        <begin position="608"/>
        <end position="622"/>
    </location>
</feature>
<keyword evidence="3" id="KW-1185">Reference proteome</keyword>
<evidence type="ECO:0000256" key="1">
    <source>
        <dbReference type="SAM" id="MobiDB-lite"/>
    </source>
</evidence>
<feature type="region of interest" description="Disordered" evidence="1">
    <location>
        <begin position="353"/>
        <end position="403"/>
    </location>
</feature>
<dbReference type="AlphaFoldDB" id="E2A3F9"/>
<protein>
    <submittedName>
        <fullName evidence="2">Uncharacterized protein</fullName>
    </submittedName>
</protein>
<organism evidence="3">
    <name type="scientific">Camponotus floridanus</name>
    <name type="common">Florida carpenter ant</name>
    <dbReference type="NCBI Taxonomy" id="104421"/>
    <lineage>
        <taxon>Eukaryota</taxon>
        <taxon>Metazoa</taxon>
        <taxon>Ecdysozoa</taxon>
        <taxon>Arthropoda</taxon>
        <taxon>Hexapoda</taxon>
        <taxon>Insecta</taxon>
        <taxon>Pterygota</taxon>
        <taxon>Neoptera</taxon>
        <taxon>Endopterygota</taxon>
        <taxon>Hymenoptera</taxon>
        <taxon>Apocrita</taxon>
        <taxon>Aculeata</taxon>
        <taxon>Formicoidea</taxon>
        <taxon>Formicidae</taxon>
        <taxon>Formicinae</taxon>
        <taxon>Camponotus</taxon>
    </lineage>
</organism>
<dbReference type="InParanoid" id="E2A3F9"/>
<feature type="compositionally biased region" description="Basic residues" evidence="1">
    <location>
        <begin position="361"/>
        <end position="370"/>
    </location>
</feature>
<feature type="compositionally biased region" description="Low complexity" evidence="1">
    <location>
        <begin position="585"/>
        <end position="596"/>
    </location>
</feature>
<dbReference type="FunCoup" id="E2A3F9">
    <property type="interactions" value="14"/>
</dbReference>